<evidence type="ECO:0000256" key="2">
    <source>
        <dbReference type="SAM" id="SignalP"/>
    </source>
</evidence>
<evidence type="ECO:0008006" key="5">
    <source>
        <dbReference type="Google" id="ProtNLM"/>
    </source>
</evidence>
<feature type="chain" id="PRO_5039662670" description="Secreted protein" evidence="2">
    <location>
        <begin position="20"/>
        <end position="299"/>
    </location>
</feature>
<reference evidence="3 4" key="1">
    <citation type="submission" date="2018-06" db="EMBL/GenBank/DDBJ databases">
        <authorList>
            <consortium name="Pathogen Informatics"/>
            <person name="Doyle S."/>
        </authorList>
    </citation>
    <scope>NUCLEOTIDE SEQUENCE [LARGE SCALE GENOMIC DNA]</scope>
    <source>
        <strain evidence="3 4">NCTC10289</strain>
    </source>
</reference>
<evidence type="ECO:0000313" key="3">
    <source>
        <dbReference type="EMBL" id="STC81048.1"/>
    </source>
</evidence>
<dbReference type="AlphaFoldDB" id="A0A376D2Z5"/>
<evidence type="ECO:0000256" key="1">
    <source>
        <dbReference type="SAM" id="MobiDB-lite"/>
    </source>
</evidence>
<dbReference type="PROSITE" id="PS51257">
    <property type="entry name" value="PROKAR_LIPOPROTEIN"/>
    <property type="match status" value="1"/>
</dbReference>
<dbReference type="RefSeq" id="WP_115023628.1">
    <property type="nucleotide sequence ID" value="NZ_CP069533.1"/>
</dbReference>
<feature type="compositionally biased region" description="Low complexity" evidence="1">
    <location>
        <begin position="22"/>
        <end position="32"/>
    </location>
</feature>
<proteinExistence type="predicted"/>
<keyword evidence="2" id="KW-0732">Signal</keyword>
<accession>A0A376D2Z5</accession>
<protein>
    <recommendedName>
        <fullName evidence="5">Secreted protein</fullName>
    </recommendedName>
</protein>
<dbReference type="Proteomes" id="UP000254287">
    <property type="component" value="Unassembled WGS sequence"/>
</dbReference>
<dbReference type="EMBL" id="UFXP01000001">
    <property type="protein sequence ID" value="STC81048.1"/>
    <property type="molecule type" value="Genomic_DNA"/>
</dbReference>
<organism evidence="3 4">
    <name type="scientific">Corynebacterium minutissimum</name>
    <dbReference type="NCBI Taxonomy" id="38301"/>
    <lineage>
        <taxon>Bacteria</taxon>
        <taxon>Bacillati</taxon>
        <taxon>Actinomycetota</taxon>
        <taxon>Actinomycetes</taxon>
        <taxon>Mycobacteriales</taxon>
        <taxon>Corynebacteriaceae</taxon>
        <taxon>Corynebacterium</taxon>
    </lineage>
</organism>
<evidence type="ECO:0000313" key="4">
    <source>
        <dbReference type="Proteomes" id="UP000254287"/>
    </source>
</evidence>
<name>A0A376D2Z5_9CORY</name>
<gene>
    <name evidence="3" type="ORF">NCTC10289_02323</name>
</gene>
<feature type="region of interest" description="Disordered" evidence="1">
    <location>
        <begin position="22"/>
        <end position="91"/>
    </location>
</feature>
<feature type="signal peptide" evidence="2">
    <location>
        <begin position="1"/>
        <end position="19"/>
    </location>
</feature>
<sequence>MKRLLIVLAGAVVASAAVSCTSEVSENTESSSRFTTVAPADSSQASESDASEEGPRPTTTTGENTDSDLEKRSPDEFIDTETGDSAGTVYGVRSPDERVACLVDADEDFLRCDAFFADPPLYPQNSPHSWKSNNVWFEPEKGFFPAVAGGLASPGPVTLEPGNTVTIGSFTFEALSGDEFTVTNGEHHFTVKNEGEYYSDTFPPTPDADGTADIGTICGQIPGEGNVYAMEDGTDCNRAMDAMKEYMADSTSRAEGGQRQIRKIGEAWCSFSAPSNQQDIPENRHFGCSLNGGGSVVLL</sequence>